<dbReference type="Proteomes" id="UP000321079">
    <property type="component" value="Unassembled WGS sequence"/>
</dbReference>
<dbReference type="RefSeq" id="WP_244289146.1">
    <property type="nucleotide sequence ID" value="NZ_BARK01000019.1"/>
</dbReference>
<dbReference type="SUPFAM" id="SSF53448">
    <property type="entry name" value="Nucleotide-diphospho-sugar transferases"/>
    <property type="match status" value="1"/>
</dbReference>
<organism evidence="1 2">
    <name type="scientific">Gluconobacter kanchanaburiensis NBRC 103587</name>
    <dbReference type="NCBI Taxonomy" id="1307948"/>
    <lineage>
        <taxon>Bacteria</taxon>
        <taxon>Pseudomonadati</taxon>
        <taxon>Pseudomonadota</taxon>
        <taxon>Alphaproteobacteria</taxon>
        <taxon>Acetobacterales</taxon>
        <taxon>Acetobacteraceae</taxon>
        <taxon>Gluconobacter</taxon>
    </lineage>
</organism>
<comment type="caution">
    <text evidence="1">The sequence shown here is derived from an EMBL/GenBank/DDBJ whole genome shotgun (WGS) entry which is preliminary data.</text>
</comment>
<dbReference type="InterPro" id="IPR029044">
    <property type="entry name" value="Nucleotide-diphossugar_trans"/>
</dbReference>
<evidence type="ECO:0000313" key="2">
    <source>
        <dbReference type="Proteomes" id="UP000321079"/>
    </source>
</evidence>
<dbReference type="AlphaFoldDB" id="A0A511B3A7"/>
<proteinExistence type="predicted"/>
<dbReference type="CDD" id="cd00761">
    <property type="entry name" value="Glyco_tranf_GTA_type"/>
    <property type="match status" value="1"/>
</dbReference>
<reference evidence="1 2" key="1">
    <citation type="submission" date="2019-07" db="EMBL/GenBank/DDBJ databases">
        <title>Whole genome shotgun sequence of Gluconobacter kanchanaburiensis NBRC 103587.</title>
        <authorList>
            <person name="Hosoyama A."/>
            <person name="Uohara A."/>
            <person name="Ohji S."/>
            <person name="Ichikawa N."/>
        </authorList>
    </citation>
    <scope>NUCLEOTIDE SEQUENCE [LARGE SCALE GENOMIC DNA]</scope>
    <source>
        <strain evidence="1 2">NBRC 103587</strain>
    </source>
</reference>
<sequence length="291" mass="32074">MVGCEVSCEVTGGGGRSIVPAMEPGLHIFADPPAPDQQPFDVAVVMPSLLRPSIVRALHSVFRQQGGLRVQIMIGLDRPPGEGADDLVRQAVEGRPSGWSVEILWPGYSTSQRHGGFGKARDGGVLRSVLSQLSNAPRIAYLDDDNWWAPDHLSSLLKAIDGQDWAWAGRWFVHPRSLAPICEDQWESVGIGGGIFRESYGGFVDPNCLMIDRTRVPEVLDFWNRPLAEDMTQMTADRSVFRFLKERPGRPTGQYTAYYVLTETDGLHPARLRLMGSAWAQAAQDMAPHSP</sequence>
<dbReference type="Gene3D" id="3.90.550.10">
    <property type="entry name" value="Spore Coat Polysaccharide Biosynthesis Protein SpsA, Chain A"/>
    <property type="match status" value="1"/>
</dbReference>
<accession>A0A511B3A7</accession>
<protein>
    <recommendedName>
        <fullName evidence="3">Glycosyltransferase 2-like domain-containing protein</fullName>
    </recommendedName>
</protein>
<keyword evidence="2" id="KW-1185">Reference proteome</keyword>
<dbReference type="EMBL" id="BJVA01000001">
    <property type="protein sequence ID" value="GEK94898.1"/>
    <property type="molecule type" value="Genomic_DNA"/>
</dbReference>
<evidence type="ECO:0000313" key="1">
    <source>
        <dbReference type="EMBL" id="GEK94898.1"/>
    </source>
</evidence>
<name>A0A511B3A7_9PROT</name>
<evidence type="ECO:0008006" key="3">
    <source>
        <dbReference type="Google" id="ProtNLM"/>
    </source>
</evidence>
<gene>
    <name evidence="1" type="ORF">GKA01_00950</name>
</gene>